<keyword evidence="2" id="KW-0597">Phosphoprotein</keyword>
<comment type="catalytic activity">
    <reaction evidence="6">
        <text>N(6)-methyl-L-lysyl-[protein] + S-adenosyl-L-methionine = N(6),N(6)-dimethyl-L-lysyl-[protein] + S-adenosyl-L-homocysteine + H(+)</text>
        <dbReference type="Rhea" id="RHEA:54196"/>
        <dbReference type="Rhea" id="RHEA-COMP:13053"/>
        <dbReference type="Rhea" id="RHEA-COMP:13827"/>
        <dbReference type="ChEBI" id="CHEBI:15378"/>
        <dbReference type="ChEBI" id="CHEBI:57856"/>
        <dbReference type="ChEBI" id="CHEBI:59789"/>
        <dbReference type="ChEBI" id="CHEBI:61929"/>
        <dbReference type="ChEBI" id="CHEBI:61976"/>
    </reaction>
</comment>
<evidence type="ECO:0000313" key="13">
    <source>
        <dbReference type="Proteomes" id="UP000789390"/>
    </source>
</evidence>
<dbReference type="CDD" id="cd02440">
    <property type="entry name" value="AdoMet_MTases"/>
    <property type="match status" value="1"/>
</dbReference>
<dbReference type="SUPFAM" id="SSF53335">
    <property type="entry name" value="S-adenosyl-L-methionine-dependent methyltransferases"/>
    <property type="match status" value="1"/>
</dbReference>
<dbReference type="Pfam" id="PF08241">
    <property type="entry name" value="Methyltransf_11"/>
    <property type="match status" value="1"/>
</dbReference>
<dbReference type="InterPro" id="IPR013216">
    <property type="entry name" value="Methyltransf_11"/>
</dbReference>
<dbReference type="InterPro" id="IPR029063">
    <property type="entry name" value="SAM-dependent_MTases_sf"/>
</dbReference>
<gene>
    <name evidence="12" type="ORF">DGAL_LOCUS15912</name>
</gene>
<evidence type="ECO:0000256" key="4">
    <source>
        <dbReference type="ARBA" id="ARBA00022679"/>
    </source>
</evidence>
<evidence type="ECO:0000256" key="5">
    <source>
        <dbReference type="ARBA" id="ARBA00022691"/>
    </source>
</evidence>
<dbReference type="GO" id="GO:0008168">
    <property type="term" value="F:methyltransferase activity"/>
    <property type="evidence" value="ECO:0007669"/>
    <property type="project" value="UniProtKB-KW"/>
</dbReference>
<evidence type="ECO:0000256" key="3">
    <source>
        <dbReference type="ARBA" id="ARBA00022603"/>
    </source>
</evidence>
<dbReference type="FunFam" id="3.40.50.150:FF:000111">
    <property type="entry name" value="EEF1A lysine methyltransferase 4"/>
    <property type="match status" value="1"/>
</dbReference>
<protein>
    <recommendedName>
        <fullName evidence="9">EEF1A lysine methyltransferase 4</fullName>
    </recommendedName>
</protein>
<dbReference type="GO" id="GO:0032259">
    <property type="term" value="P:methylation"/>
    <property type="evidence" value="ECO:0007669"/>
    <property type="project" value="UniProtKB-KW"/>
</dbReference>
<evidence type="ECO:0000256" key="10">
    <source>
        <dbReference type="SAM" id="MobiDB-lite"/>
    </source>
</evidence>
<evidence type="ECO:0000256" key="9">
    <source>
        <dbReference type="ARBA" id="ARBA00067848"/>
    </source>
</evidence>
<comment type="catalytic activity">
    <reaction evidence="7">
        <text>N(6),N(6)-dimethyl-L-lysyl-[protein] + S-adenosyl-L-methionine = N(6),N(6),N(6)-trimethyl-L-lysyl-[protein] + S-adenosyl-L-homocysteine + H(+)</text>
        <dbReference type="Rhea" id="RHEA:54200"/>
        <dbReference type="Rhea" id="RHEA-COMP:13826"/>
        <dbReference type="Rhea" id="RHEA-COMP:13827"/>
        <dbReference type="ChEBI" id="CHEBI:15378"/>
        <dbReference type="ChEBI" id="CHEBI:57856"/>
        <dbReference type="ChEBI" id="CHEBI:59789"/>
        <dbReference type="ChEBI" id="CHEBI:61961"/>
        <dbReference type="ChEBI" id="CHEBI:61976"/>
    </reaction>
</comment>
<dbReference type="OrthoDB" id="411785at2759"/>
<name>A0A8J2S0Z5_9CRUS</name>
<proteinExistence type="inferred from homology"/>
<reference evidence="12" key="1">
    <citation type="submission" date="2021-11" db="EMBL/GenBank/DDBJ databases">
        <authorList>
            <person name="Schell T."/>
        </authorList>
    </citation>
    <scope>NUCLEOTIDE SEQUENCE</scope>
    <source>
        <strain evidence="12">M5</strain>
    </source>
</reference>
<dbReference type="PANTHER" id="PTHR12176">
    <property type="entry name" value="SAM-DEPENDENT METHYLTRANSFERASE SUPERFAMILY PROTEIN"/>
    <property type="match status" value="1"/>
</dbReference>
<dbReference type="EMBL" id="CAKKLH010000324">
    <property type="protein sequence ID" value="CAH0112200.1"/>
    <property type="molecule type" value="Genomic_DNA"/>
</dbReference>
<organism evidence="12 13">
    <name type="scientific">Daphnia galeata</name>
    <dbReference type="NCBI Taxonomy" id="27404"/>
    <lineage>
        <taxon>Eukaryota</taxon>
        <taxon>Metazoa</taxon>
        <taxon>Ecdysozoa</taxon>
        <taxon>Arthropoda</taxon>
        <taxon>Crustacea</taxon>
        <taxon>Branchiopoda</taxon>
        <taxon>Diplostraca</taxon>
        <taxon>Cladocera</taxon>
        <taxon>Anomopoda</taxon>
        <taxon>Daphniidae</taxon>
        <taxon>Daphnia</taxon>
    </lineage>
</organism>
<sequence length="251" mass="29415">MSFMPEKNADYSSLTYWNERYGSEESFEWCKSYSAFKDLIRKEVRPTDRILMLGCGNSSLSEDMYRDGFHNITNVDYSTVVVENMKNRSQEARSMQWLVMDIKDMKKFESGSFDIVIEKATLDALLVGERDPWRLSDDSRTLMDDILIQVSNVLSNCGRFISITFAQPHFRKRLYAREQYSWSIRTETFGDGFHFFFYVMTKGEPLSAHDAQLLQNQWNLSNNLESQSTVTRFHDDNSNDDDDNYLNSIEM</sequence>
<comment type="function">
    <text evidence="8">Protein-lysine methyltransferase that efficiently catalyzes three successive methylations on 'Lys-36' in eukaryotic translation elongation factor 1 alpha (EEF1A1 or EEF1A2).</text>
</comment>
<evidence type="ECO:0000256" key="6">
    <source>
        <dbReference type="ARBA" id="ARBA00048653"/>
    </source>
</evidence>
<feature type="domain" description="Methyltransferase type 11" evidence="11">
    <location>
        <begin position="51"/>
        <end position="125"/>
    </location>
</feature>
<dbReference type="InterPro" id="IPR051419">
    <property type="entry name" value="Lys/N-term_MeTrsfase_sf"/>
</dbReference>
<accession>A0A8J2S0Z5</accession>
<keyword evidence="5" id="KW-0949">S-adenosyl-L-methionine</keyword>
<evidence type="ECO:0000259" key="11">
    <source>
        <dbReference type="Pfam" id="PF08241"/>
    </source>
</evidence>
<evidence type="ECO:0000256" key="1">
    <source>
        <dbReference type="ARBA" id="ARBA00008361"/>
    </source>
</evidence>
<keyword evidence="3" id="KW-0489">Methyltransferase</keyword>
<evidence type="ECO:0000313" key="12">
    <source>
        <dbReference type="EMBL" id="CAH0112200.1"/>
    </source>
</evidence>
<dbReference type="PANTHER" id="PTHR12176:SF80">
    <property type="entry name" value="EEF1A LYSINE METHYLTRANSFERASE 4"/>
    <property type="match status" value="1"/>
</dbReference>
<dbReference type="AlphaFoldDB" id="A0A8J2S0Z5"/>
<keyword evidence="13" id="KW-1185">Reference proteome</keyword>
<keyword evidence="4" id="KW-0808">Transferase</keyword>
<evidence type="ECO:0000256" key="7">
    <source>
        <dbReference type="ARBA" id="ARBA00052410"/>
    </source>
</evidence>
<feature type="region of interest" description="Disordered" evidence="10">
    <location>
        <begin position="229"/>
        <end position="251"/>
    </location>
</feature>
<dbReference type="Proteomes" id="UP000789390">
    <property type="component" value="Unassembled WGS sequence"/>
</dbReference>
<dbReference type="Gene3D" id="3.40.50.150">
    <property type="entry name" value="Vaccinia Virus protein VP39"/>
    <property type="match status" value="1"/>
</dbReference>
<evidence type="ECO:0000256" key="2">
    <source>
        <dbReference type="ARBA" id="ARBA00022553"/>
    </source>
</evidence>
<comment type="caution">
    <text evidence="12">The sequence shown here is derived from an EMBL/GenBank/DDBJ whole genome shotgun (WGS) entry which is preliminary data.</text>
</comment>
<evidence type="ECO:0000256" key="8">
    <source>
        <dbReference type="ARBA" id="ARBA00059299"/>
    </source>
</evidence>
<comment type="similarity">
    <text evidence="1">Belongs to the methyltransferase superfamily.</text>
</comment>